<gene>
    <name evidence="10" type="ORF">B7P43_G16441</name>
</gene>
<dbReference type="EMBL" id="NEVH01013984">
    <property type="protein sequence ID" value="PNF27948.1"/>
    <property type="molecule type" value="Genomic_DNA"/>
</dbReference>
<evidence type="ECO:0000256" key="6">
    <source>
        <dbReference type="ARBA" id="ARBA00044144"/>
    </source>
</evidence>
<dbReference type="Gene3D" id="2.160.10.10">
    <property type="entry name" value="Hexapeptide repeat proteins"/>
    <property type="match status" value="1"/>
</dbReference>
<dbReference type="CDD" id="cd04197">
    <property type="entry name" value="eIF-2B_epsilon_N"/>
    <property type="match status" value="1"/>
</dbReference>
<dbReference type="SUPFAM" id="SSF53448">
    <property type="entry name" value="Nucleotide-diphospho-sugar transferases"/>
    <property type="match status" value="1"/>
</dbReference>
<keyword evidence="5" id="KW-0648">Protein biosynthesis</keyword>
<sequence length="680" mass="75945">MSRKGPKGGKGPTEALKKEDLVQAVVIADSFKGGFHPITYSVPTALIPVVNTPLLDYTLQCLALSSVQEVVLFCSSHADLIKEHIKQSKWNELTSSMVVTVIVSETCRSLGDAMRDLDAKALIRSDFILVSGDMVGNLNLLPILDYHRKMQKQDMGAVMTMVYKEAGPGHCSRSVEDEAVLAADSSTGRVLAYHKMKTATKKIGIPLETYVDRPRVELRYDLQDTHVAICSAAVPPLFSDNFDFQTRDDFVRGLLMNEEILASTIYWYRLDGAQYSAHVSNWQMYQAVSRDIIYRWVYPFVPDSPFLWDVEPYMFLRHNVYKQKSVTLGKNCFLEEDIVIAENTSVGENSHISHSVIGKNCHIGKNVTICNSYVWDNVTVGDNCHINFTLVGHQSKLGTGVRLSKGCVLCPGVVLPLDTHLEGSILVASSEQNKESLEQDEAYKLEKLADKAYCLHVDQAEYDCEAEGRAQHLCGLWLGTSGLDSKSDSEEDLSASSEMSDHASPVPDDIHLFFSEVMDSLTRGYDDKLHPDNLILEINSSRYAYNVSVREVNYFVVKALLSLPIQAQSADSGLKYVMEFSKMLRDLFPILQNYVRNSDAQDDCLQALEDMAASTDTVCEGLLKLLHLLYDKDILGEDAILKWYNSDDKSSTAAALRKQVAPFIKWLEEADEESDESQSD</sequence>
<evidence type="ECO:0000313" key="10">
    <source>
        <dbReference type="EMBL" id="PNF27948.1"/>
    </source>
</evidence>
<dbReference type="InterPro" id="IPR044123">
    <property type="entry name" value="W2_eIF2B_epsilon"/>
</dbReference>
<dbReference type="Pfam" id="PF00483">
    <property type="entry name" value="NTP_transferase"/>
    <property type="match status" value="1"/>
</dbReference>
<dbReference type="FunFam" id="1.25.40.180:FF:000022">
    <property type="entry name" value="Translation initiation factor eIF-2B epsilon subunit"/>
    <property type="match status" value="1"/>
</dbReference>
<protein>
    <recommendedName>
        <fullName evidence="6">Translation initiation factor eIF2B subunit epsilon</fullName>
    </recommendedName>
    <alternativeName>
        <fullName evidence="7">eIF2B GDP-GTP exchange factor subunit epsilon</fullName>
    </alternativeName>
</protein>
<keyword evidence="3" id="KW-0963">Cytoplasm</keyword>
<dbReference type="Proteomes" id="UP000235965">
    <property type="component" value="Unassembled WGS sequence"/>
</dbReference>
<dbReference type="EMBL" id="NEVH01013984">
    <property type="protein sequence ID" value="PNF27947.1"/>
    <property type="molecule type" value="Genomic_DNA"/>
</dbReference>
<dbReference type="InterPro" id="IPR029044">
    <property type="entry name" value="Nucleotide-diphossugar_trans"/>
</dbReference>
<proteinExistence type="inferred from homology"/>
<keyword evidence="11" id="KW-1185">Reference proteome</keyword>
<dbReference type="CDD" id="cd11558">
    <property type="entry name" value="W2_eIF2B_epsilon"/>
    <property type="match status" value="1"/>
</dbReference>
<organism evidence="10 11">
    <name type="scientific">Cryptotermes secundus</name>
    <dbReference type="NCBI Taxonomy" id="105785"/>
    <lineage>
        <taxon>Eukaryota</taxon>
        <taxon>Metazoa</taxon>
        <taxon>Ecdysozoa</taxon>
        <taxon>Arthropoda</taxon>
        <taxon>Hexapoda</taxon>
        <taxon>Insecta</taxon>
        <taxon>Pterygota</taxon>
        <taxon>Neoptera</taxon>
        <taxon>Polyneoptera</taxon>
        <taxon>Dictyoptera</taxon>
        <taxon>Blattodea</taxon>
        <taxon>Blattoidea</taxon>
        <taxon>Termitoidae</taxon>
        <taxon>Kalotermitidae</taxon>
        <taxon>Cryptotermitinae</taxon>
        <taxon>Cryptotermes</taxon>
    </lineage>
</organism>
<name>A0A2J7QH87_9NEOP</name>
<comment type="similarity">
    <text evidence="2">Belongs to the eIF-2B gamma/epsilon subunits family.</text>
</comment>
<dbReference type="InParanoid" id="A0A2J7QH87"/>
<dbReference type="Pfam" id="PF25084">
    <property type="entry name" value="LbH_EIF2B"/>
    <property type="match status" value="1"/>
</dbReference>
<evidence type="ECO:0000313" key="11">
    <source>
        <dbReference type="Proteomes" id="UP000235965"/>
    </source>
</evidence>
<keyword evidence="4 10" id="KW-0396">Initiation factor</keyword>
<dbReference type="InterPro" id="IPR003307">
    <property type="entry name" value="W2_domain"/>
</dbReference>
<dbReference type="InterPro" id="IPR011004">
    <property type="entry name" value="Trimer_LpxA-like_sf"/>
</dbReference>
<dbReference type="InterPro" id="IPR005835">
    <property type="entry name" value="NTP_transferase_dom"/>
</dbReference>
<evidence type="ECO:0000256" key="7">
    <source>
        <dbReference type="ARBA" id="ARBA00044345"/>
    </source>
</evidence>
<dbReference type="OrthoDB" id="424572at2759"/>
<dbReference type="InterPro" id="IPR056764">
    <property type="entry name" value="LbH_EIF2B3/5"/>
</dbReference>
<dbReference type="Gene3D" id="1.25.40.180">
    <property type="match status" value="1"/>
</dbReference>
<comment type="subunit">
    <text evidence="8">Component of the translation initiation factor 2B (eIF2B) complex which is a heterodecamer of two sets of five different subunits: alpha, beta, gamma, delta and epsilon. Subunits alpha, beta and delta comprise a regulatory subcomplex and subunits epsilon and gamma comprise a catalytic subcomplex. Within the complex, the hexameric regulatory complex resides at the center, with the two heterodimeric catalytic subcomplexes bound on opposite sides.</text>
</comment>
<dbReference type="SUPFAM" id="SSF51161">
    <property type="entry name" value="Trimeric LpxA-like enzymes"/>
    <property type="match status" value="1"/>
</dbReference>
<dbReference type="FunCoup" id="A0A2J7QH87">
    <property type="interactions" value="2098"/>
</dbReference>
<accession>A0A2J7QH87</accession>
<evidence type="ECO:0000256" key="3">
    <source>
        <dbReference type="ARBA" id="ARBA00022490"/>
    </source>
</evidence>
<dbReference type="InterPro" id="IPR016024">
    <property type="entry name" value="ARM-type_fold"/>
</dbReference>
<dbReference type="FunFam" id="3.90.550.10:FF:000066">
    <property type="entry name" value="Translation initiation factor eIF-2B subunit epsilon"/>
    <property type="match status" value="1"/>
</dbReference>
<dbReference type="InterPro" id="IPR035543">
    <property type="entry name" value="eIF-2B_epsilon_N"/>
</dbReference>
<dbReference type="GO" id="GO:0005851">
    <property type="term" value="C:eukaryotic translation initiation factor 2B complex"/>
    <property type="evidence" value="ECO:0007669"/>
    <property type="project" value="TreeGrafter"/>
</dbReference>
<dbReference type="Gene3D" id="3.90.550.10">
    <property type="entry name" value="Spore Coat Polysaccharide Biosynthesis Protein SpsA, Chain A"/>
    <property type="match status" value="1"/>
</dbReference>
<dbReference type="Pfam" id="PF02020">
    <property type="entry name" value="W2"/>
    <property type="match status" value="1"/>
</dbReference>
<dbReference type="AlphaFoldDB" id="A0A2J7QH87"/>
<comment type="subcellular location">
    <subcellularLocation>
        <location evidence="1">Cytoplasm</location>
        <location evidence="1">Cytosol</location>
    </subcellularLocation>
</comment>
<dbReference type="PROSITE" id="PS51363">
    <property type="entry name" value="W2"/>
    <property type="match status" value="1"/>
</dbReference>
<evidence type="ECO:0000256" key="5">
    <source>
        <dbReference type="ARBA" id="ARBA00022917"/>
    </source>
</evidence>
<dbReference type="PANTHER" id="PTHR45887:SF1">
    <property type="entry name" value="TRANSLATION INITIATION FACTOR EIF-2B SUBUNIT EPSILON"/>
    <property type="match status" value="1"/>
</dbReference>
<dbReference type="SMART" id="SM00515">
    <property type="entry name" value="eIF5C"/>
    <property type="match status" value="1"/>
</dbReference>
<dbReference type="GO" id="GO:0005829">
    <property type="term" value="C:cytosol"/>
    <property type="evidence" value="ECO:0007669"/>
    <property type="project" value="UniProtKB-SubCell"/>
</dbReference>
<evidence type="ECO:0000256" key="8">
    <source>
        <dbReference type="ARBA" id="ARBA00046432"/>
    </source>
</evidence>
<dbReference type="InterPro" id="IPR051956">
    <property type="entry name" value="eIF2B_epsilon"/>
</dbReference>
<dbReference type="GO" id="GO:0005085">
    <property type="term" value="F:guanyl-nucleotide exchange factor activity"/>
    <property type="evidence" value="ECO:0007669"/>
    <property type="project" value="InterPro"/>
</dbReference>
<dbReference type="SUPFAM" id="SSF48371">
    <property type="entry name" value="ARM repeat"/>
    <property type="match status" value="1"/>
</dbReference>
<dbReference type="GO" id="GO:0003743">
    <property type="term" value="F:translation initiation factor activity"/>
    <property type="evidence" value="ECO:0007669"/>
    <property type="project" value="UniProtKB-KW"/>
</dbReference>
<comment type="caution">
    <text evidence="10">The sequence shown here is derived from an EMBL/GenBank/DDBJ whole genome shotgun (WGS) entry which is preliminary data.</text>
</comment>
<evidence type="ECO:0000259" key="9">
    <source>
        <dbReference type="PROSITE" id="PS51363"/>
    </source>
</evidence>
<evidence type="ECO:0000256" key="4">
    <source>
        <dbReference type="ARBA" id="ARBA00022540"/>
    </source>
</evidence>
<reference evidence="10 11" key="1">
    <citation type="submission" date="2017-12" db="EMBL/GenBank/DDBJ databases">
        <title>Hemimetabolous genomes reveal molecular basis of termite eusociality.</title>
        <authorList>
            <person name="Harrison M.C."/>
            <person name="Jongepier E."/>
            <person name="Robertson H.M."/>
            <person name="Arning N."/>
            <person name="Bitard-Feildel T."/>
            <person name="Chao H."/>
            <person name="Childers C.P."/>
            <person name="Dinh H."/>
            <person name="Doddapaneni H."/>
            <person name="Dugan S."/>
            <person name="Gowin J."/>
            <person name="Greiner C."/>
            <person name="Han Y."/>
            <person name="Hu H."/>
            <person name="Hughes D.S.T."/>
            <person name="Huylmans A.-K."/>
            <person name="Kemena C."/>
            <person name="Kremer L.P.M."/>
            <person name="Lee S.L."/>
            <person name="Lopez-Ezquerra A."/>
            <person name="Mallet L."/>
            <person name="Monroy-Kuhn J.M."/>
            <person name="Moser A."/>
            <person name="Murali S.C."/>
            <person name="Muzny D.M."/>
            <person name="Otani S."/>
            <person name="Piulachs M.-D."/>
            <person name="Poelchau M."/>
            <person name="Qu J."/>
            <person name="Schaub F."/>
            <person name="Wada-Katsumata A."/>
            <person name="Worley K.C."/>
            <person name="Xie Q."/>
            <person name="Ylla G."/>
            <person name="Poulsen M."/>
            <person name="Gibbs R.A."/>
            <person name="Schal C."/>
            <person name="Richards S."/>
            <person name="Belles X."/>
            <person name="Korb J."/>
            <person name="Bornberg-Bauer E."/>
        </authorList>
    </citation>
    <scope>NUCLEOTIDE SEQUENCE [LARGE SCALE GENOMIC DNA]</scope>
    <source>
        <tissue evidence="10">Whole body</tissue>
    </source>
</reference>
<evidence type="ECO:0000256" key="2">
    <source>
        <dbReference type="ARBA" id="ARBA00007878"/>
    </source>
</evidence>
<dbReference type="GO" id="GO:0031369">
    <property type="term" value="F:translation initiation factor binding"/>
    <property type="evidence" value="ECO:0007669"/>
    <property type="project" value="InterPro"/>
</dbReference>
<feature type="domain" description="W2" evidence="9">
    <location>
        <begin position="507"/>
        <end position="677"/>
    </location>
</feature>
<dbReference type="PANTHER" id="PTHR45887">
    <property type="entry name" value="TRANSLATION INITIATION FACTOR EIF-2B SUBUNIT EPSILON"/>
    <property type="match status" value="1"/>
</dbReference>
<evidence type="ECO:0000256" key="1">
    <source>
        <dbReference type="ARBA" id="ARBA00004514"/>
    </source>
</evidence>
<dbReference type="STRING" id="105785.A0A2J7QH87"/>